<gene>
    <name evidence="1" type="ORF">DCAF_LOCUS6524</name>
</gene>
<protein>
    <submittedName>
        <fullName evidence="1">Uncharacterized protein</fullName>
    </submittedName>
</protein>
<comment type="caution">
    <text evidence="1">The sequence shown here is derived from an EMBL/GenBank/DDBJ whole genome shotgun (WGS) entry which is preliminary data.</text>
</comment>
<evidence type="ECO:0000313" key="1">
    <source>
        <dbReference type="EMBL" id="CAK7328781.1"/>
    </source>
</evidence>
<evidence type="ECO:0000313" key="2">
    <source>
        <dbReference type="Proteomes" id="UP001314170"/>
    </source>
</evidence>
<accession>A0AAV1R465</accession>
<name>A0AAV1R465_9ROSI</name>
<dbReference type="AlphaFoldDB" id="A0AAV1R465"/>
<organism evidence="1 2">
    <name type="scientific">Dovyalis caffra</name>
    <dbReference type="NCBI Taxonomy" id="77055"/>
    <lineage>
        <taxon>Eukaryota</taxon>
        <taxon>Viridiplantae</taxon>
        <taxon>Streptophyta</taxon>
        <taxon>Embryophyta</taxon>
        <taxon>Tracheophyta</taxon>
        <taxon>Spermatophyta</taxon>
        <taxon>Magnoliopsida</taxon>
        <taxon>eudicotyledons</taxon>
        <taxon>Gunneridae</taxon>
        <taxon>Pentapetalae</taxon>
        <taxon>rosids</taxon>
        <taxon>fabids</taxon>
        <taxon>Malpighiales</taxon>
        <taxon>Salicaceae</taxon>
        <taxon>Flacourtieae</taxon>
        <taxon>Dovyalis</taxon>
    </lineage>
</organism>
<reference evidence="1 2" key="1">
    <citation type="submission" date="2024-01" db="EMBL/GenBank/DDBJ databases">
        <authorList>
            <person name="Waweru B."/>
        </authorList>
    </citation>
    <scope>NUCLEOTIDE SEQUENCE [LARGE SCALE GENOMIC DNA]</scope>
</reference>
<keyword evidence="2" id="KW-1185">Reference proteome</keyword>
<proteinExistence type="predicted"/>
<dbReference type="Proteomes" id="UP001314170">
    <property type="component" value="Unassembled WGS sequence"/>
</dbReference>
<dbReference type="EMBL" id="CAWUPB010000903">
    <property type="protein sequence ID" value="CAK7328781.1"/>
    <property type="molecule type" value="Genomic_DNA"/>
</dbReference>
<sequence>MSVEEAIEIGIVYSEYKNTFFESMDLSTVKEIQSMVLNGKYNFSPLILESRPGSLMVHEMEPGITITDLPLDACVVRPTMKDNLVLIALARMLNTYFLSSSCFMKECLALDQSHIEFYSKLLCWGKVDKLYYLNLYDSISSLSRILLLRKINYIVKGIRELVSSLIELPIIDYNGIDRSSSIGIPPLAYITDVLVNFLLDNFDSLSAHPNAYYVRSLYSCFIAYPLFSPLGSLLDGDLIECYLLELDLSGKVDLLLPEGEPLSLKEGLVKVNRVGEICIAQHPIKRR</sequence>